<keyword evidence="1" id="KW-0368">Histidine biosynthesis</keyword>
<dbReference type="Gene3D" id="3.20.20.70">
    <property type="entry name" value="Aldolase class I"/>
    <property type="match status" value="1"/>
</dbReference>
<reference evidence="3" key="1">
    <citation type="submission" date="2010-02" db="EMBL/GenBank/DDBJ databases">
        <title>Complete sequence of Ferroglobus placidus DSM 10642.</title>
        <authorList>
            <consortium name="US DOE Joint Genome Institute"/>
            <person name="Lucas S."/>
            <person name="Copeland A."/>
            <person name="Lapidus A."/>
            <person name="Cheng J.-F."/>
            <person name="Bruce D."/>
            <person name="Goodwin L."/>
            <person name="Pitluck S."/>
            <person name="Saunders E."/>
            <person name="Brettin T."/>
            <person name="Detter J.C."/>
            <person name="Han C."/>
            <person name="Tapia R."/>
            <person name="Larimer F."/>
            <person name="Land M."/>
            <person name="Hauser L."/>
            <person name="Kyrpides N."/>
            <person name="Ivanova N."/>
            <person name="Holmes D."/>
            <person name="Lovley D."/>
            <person name="Kyrpides N."/>
            <person name="Anderson I.J."/>
            <person name="Woyke T."/>
        </authorList>
    </citation>
    <scope>NUCLEOTIDE SEQUENCE [LARGE SCALE GENOMIC DNA]</scope>
    <source>
        <strain evidence="3">DSM 10642 / AEDII12DO</strain>
    </source>
</reference>
<dbReference type="OrthoDB" id="146815at2157"/>
<evidence type="ECO:0000313" key="2">
    <source>
        <dbReference type="EMBL" id="ADC64551.1"/>
    </source>
</evidence>
<dbReference type="InterPro" id="IPR004650">
    <property type="entry name" value="HisA/F-archaeal"/>
</dbReference>
<comment type="similarity">
    <text evidence="1">Belongs to the HisA/HisF family.</text>
</comment>
<protein>
    <submittedName>
        <fullName evidence="2">HisA/hisF family protein</fullName>
    </submittedName>
</protein>
<dbReference type="eggNOG" id="arCOG00616">
    <property type="taxonomic scope" value="Archaea"/>
</dbReference>
<dbReference type="PaxDb" id="589924-Ferp_0374"/>
<dbReference type="InterPro" id="IPR006062">
    <property type="entry name" value="His_biosynth"/>
</dbReference>
<evidence type="ECO:0000313" key="3">
    <source>
        <dbReference type="Proteomes" id="UP000002613"/>
    </source>
</evidence>
<dbReference type="STRING" id="589924.Ferp_0374"/>
<dbReference type="AlphaFoldDB" id="D3S2M1"/>
<evidence type="ECO:0000256" key="1">
    <source>
        <dbReference type="RuleBase" id="RU003657"/>
    </source>
</evidence>
<dbReference type="GeneID" id="8777872"/>
<keyword evidence="1" id="KW-0028">Amino-acid biosynthesis</keyword>
<organism evidence="2 3">
    <name type="scientific">Ferroglobus placidus (strain DSM 10642 / AEDII12DO)</name>
    <dbReference type="NCBI Taxonomy" id="589924"/>
    <lineage>
        <taxon>Archaea</taxon>
        <taxon>Methanobacteriati</taxon>
        <taxon>Methanobacteriota</taxon>
        <taxon>Archaeoglobi</taxon>
        <taxon>Archaeoglobales</taxon>
        <taxon>Archaeoglobaceae</taxon>
        <taxon>Ferroglobus</taxon>
    </lineage>
</organism>
<dbReference type="SUPFAM" id="SSF51366">
    <property type="entry name" value="Ribulose-phoshate binding barrel"/>
    <property type="match status" value="1"/>
</dbReference>
<dbReference type="RefSeq" id="WP_012964898.1">
    <property type="nucleotide sequence ID" value="NC_013849.1"/>
</dbReference>
<dbReference type="KEGG" id="fpl:Ferp_0374"/>
<dbReference type="NCBIfam" id="TIGR00734">
    <property type="entry name" value="hisAF_rel"/>
    <property type="match status" value="1"/>
</dbReference>
<dbReference type="EMBL" id="CP001899">
    <property type="protein sequence ID" value="ADC64551.1"/>
    <property type="molecule type" value="Genomic_DNA"/>
</dbReference>
<gene>
    <name evidence="2" type="ordered locus">Ferp_0374</name>
</gene>
<dbReference type="GO" id="GO:0000105">
    <property type="term" value="P:L-histidine biosynthetic process"/>
    <property type="evidence" value="ECO:0007669"/>
    <property type="project" value="UniProtKB-KW"/>
</dbReference>
<dbReference type="HOGENOM" id="CLU_048577_1_2_2"/>
<dbReference type="InterPro" id="IPR011060">
    <property type="entry name" value="RibuloseP-bd_barrel"/>
</dbReference>
<proteinExistence type="inferred from homology"/>
<dbReference type="Pfam" id="PF00977">
    <property type="entry name" value="His_biosynth"/>
    <property type="match status" value="1"/>
</dbReference>
<keyword evidence="3" id="KW-1185">Reference proteome</keyword>
<sequence length="223" mass="24930">MKVYLAVDVKSGLVVWGKSGKRSEYVPIERVSKVVRNSNLKEFFEELKVKRAYVADLDRIEGRGSNLEVIDEIGRKVELIVDGGFKSVEEALNRNFTPIFATETFDVRKLEGFESCMVSVDVKEKLLDASKSFGSLEELLEYLNSLKLKAVIILPIHSVGTYSFDFSLLEKALDILNHKIITGGGLKPEDLDVVKEMGIYGVIVGTAFHQGKIDPEIVLRGEF</sequence>
<dbReference type="InterPro" id="IPR013785">
    <property type="entry name" value="Aldolase_TIM"/>
</dbReference>
<name>D3S2M1_FERPA</name>
<reference evidence="2 3" key="2">
    <citation type="journal article" date="2011" name="Stand. Genomic Sci.">
        <title>Complete genome sequence of Ferroglobus placidus AEDII12DO.</title>
        <authorList>
            <person name="Anderson I."/>
            <person name="Risso C."/>
            <person name="Holmes D."/>
            <person name="Lucas S."/>
            <person name="Copeland A."/>
            <person name="Lapidus A."/>
            <person name="Cheng J.F."/>
            <person name="Bruce D."/>
            <person name="Goodwin L."/>
            <person name="Pitluck S."/>
            <person name="Saunders E."/>
            <person name="Brettin T."/>
            <person name="Detter J.C."/>
            <person name="Han C."/>
            <person name="Tapia R."/>
            <person name="Larimer F."/>
            <person name="Land M."/>
            <person name="Hauser L."/>
            <person name="Woyke T."/>
            <person name="Lovley D."/>
            <person name="Kyrpides N."/>
            <person name="Ivanova N."/>
        </authorList>
    </citation>
    <scope>NUCLEOTIDE SEQUENCE [LARGE SCALE GENOMIC DNA]</scope>
    <source>
        <strain evidence="3">DSM 10642 / AEDII12DO</strain>
    </source>
</reference>
<accession>D3S2M1</accession>
<dbReference type="Proteomes" id="UP000002613">
    <property type="component" value="Chromosome"/>
</dbReference>